<keyword evidence="1" id="KW-0472">Membrane</keyword>
<evidence type="ECO:0000313" key="2">
    <source>
        <dbReference type="EMBL" id="SFR06933.1"/>
    </source>
</evidence>
<feature type="transmembrane region" description="Helical" evidence="1">
    <location>
        <begin position="152"/>
        <end position="170"/>
    </location>
</feature>
<dbReference type="AlphaFoldDB" id="A0A1I6DN56"/>
<gene>
    <name evidence="2" type="ORF">SAMN05660706_11410</name>
</gene>
<reference evidence="3" key="1">
    <citation type="submission" date="2016-10" db="EMBL/GenBank/DDBJ databases">
        <authorList>
            <person name="Varghese N."/>
            <person name="Submissions S."/>
        </authorList>
    </citation>
    <scope>NUCLEOTIDE SEQUENCE [LARGE SCALE GENOMIC DNA]</scope>
    <source>
        <strain evidence="3">DSM 3669</strain>
    </source>
</reference>
<feature type="transmembrane region" description="Helical" evidence="1">
    <location>
        <begin position="205"/>
        <end position="223"/>
    </location>
</feature>
<feature type="transmembrane region" description="Helical" evidence="1">
    <location>
        <begin position="127"/>
        <end position="145"/>
    </location>
</feature>
<evidence type="ECO:0000256" key="1">
    <source>
        <dbReference type="SAM" id="Phobius"/>
    </source>
</evidence>
<feature type="transmembrane region" description="Helical" evidence="1">
    <location>
        <begin position="50"/>
        <end position="70"/>
    </location>
</feature>
<dbReference type="Proteomes" id="UP000199584">
    <property type="component" value="Unassembled WGS sequence"/>
</dbReference>
<sequence length="303" mass="33616">MNHEDLIVPRMAFKIKDAGLFLGVLYLVSFLLLLPFYLRNTGNILSGAELMLIAILGIVLVQVFLNWLYILIIHIPFIMAAIIGTTGLIIFVFSPLLIIPVELIQNAASMFIGGSFLGNSLTLLSDFTYRLGQGMMIVAGVIWWLVEKAKNINYAALAGYLIGLAGLGVIAGISNFSSLLVFLTIWAVVYLKVSSNENLPDLRIIFKLVATVAVVFGMFKISVVSEGKGFMDTVFYFSQSDNIFKTSGYHNFLRFYEILLAVFFLLGIWKPGAITGRLPQEFRDKVFEFVKKGAGAMIDLKKI</sequence>
<evidence type="ECO:0000313" key="3">
    <source>
        <dbReference type="Proteomes" id="UP000199584"/>
    </source>
</evidence>
<keyword evidence="1" id="KW-1133">Transmembrane helix</keyword>
<dbReference type="OrthoDB" id="9850301at2"/>
<feature type="transmembrane region" description="Helical" evidence="1">
    <location>
        <begin position="77"/>
        <end position="101"/>
    </location>
</feature>
<dbReference type="EMBL" id="FOYM01000014">
    <property type="protein sequence ID" value="SFR06933.1"/>
    <property type="molecule type" value="Genomic_DNA"/>
</dbReference>
<accession>A0A1I6DN56</accession>
<feature type="transmembrane region" description="Helical" evidence="1">
    <location>
        <begin position="252"/>
        <end position="269"/>
    </location>
</feature>
<proteinExistence type="predicted"/>
<protein>
    <submittedName>
        <fullName evidence="2">Uncharacterized protein</fullName>
    </submittedName>
</protein>
<organism evidence="2 3">
    <name type="scientific">Desulfoscipio geothermicus DSM 3669</name>
    <dbReference type="NCBI Taxonomy" id="1121426"/>
    <lineage>
        <taxon>Bacteria</taxon>
        <taxon>Bacillati</taxon>
        <taxon>Bacillota</taxon>
        <taxon>Clostridia</taxon>
        <taxon>Eubacteriales</taxon>
        <taxon>Desulfallaceae</taxon>
        <taxon>Desulfoscipio</taxon>
    </lineage>
</organism>
<keyword evidence="3" id="KW-1185">Reference proteome</keyword>
<feature type="transmembrane region" description="Helical" evidence="1">
    <location>
        <begin position="20"/>
        <end position="38"/>
    </location>
</feature>
<name>A0A1I6DN56_9FIRM</name>
<keyword evidence="1" id="KW-0812">Transmembrane</keyword>
<dbReference type="STRING" id="39060.SAMN05660706_11410"/>
<dbReference type="RefSeq" id="WP_092483424.1">
    <property type="nucleotide sequence ID" value="NZ_FOYM01000014.1"/>
</dbReference>